<evidence type="ECO:0000313" key="2">
    <source>
        <dbReference type="Proteomes" id="UP000034753"/>
    </source>
</evidence>
<comment type="caution">
    <text evidence="1">The sequence shown here is derived from an EMBL/GenBank/DDBJ whole genome shotgun (WGS) entry which is preliminary data.</text>
</comment>
<gene>
    <name evidence="1" type="ORF">UU67_C0008G0035</name>
</gene>
<protein>
    <submittedName>
        <fullName evidence="1">Uncharacterized protein</fullName>
    </submittedName>
</protein>
<dbReference type="EMBL" id="LCBN01000008">
    <property type="protein sequence ID" value="KKS14103.1"/>
    <property type="molecule type" value="Genomic_DNA"/>
</dbReference>
<proteinExistence type="predicted"/>
<accession>A0A0G0ZMB9</accession>
<dbReference type="Proteomes" id="UP000034753">
    <property type="component" value="Unassembled WGS sequence"/>
</dbReference>
<feature type="non-terminal residue" evidence="1">
    <location>
        <position position="43"/>
    </location>
</feature>
<dbReference type="AlphaFoldDB" id="A0A0G0ZMB9"/>
<organism evidence="1 2">
    <name type="scientific">Candidatus Daviesbacteria bacterium GW2011_GWB1_41_5</name>
    <dbReference type="NCBI Taxonomy" id="1618429"/>
    <lineage>
        <taxon>Bacteria</taxon>
        <taxon>Candidatus Daviesiibacteriota</taxon>
    </lineage>
</organism>
<reference evidence="1 2" key="1">
    <citation type="journal article" date="2015" name="Nature">
        <title>rRNA introns, odd ribosomes, and small enigmatic genomes across a large radiation of phyla.</title>
        <authorList>
            <person name="Brown C.T."/>
            <person name="Hug L.A."/>
            <person name="Thomas B.C."/>
            <person name="Sharon I."/>
            <person name="Castelle C.J."/>
            <person name="Singh A."/>
            <person name="Wilkins M.J."/>
            <person name="Williams K.H."/>
            <person name="Banfield J.F."/>
        </authorList>
    </citation>
    <scope>NUCLEOTIDE SEQUENCE [LARGE SCALE GENOMIC DNA]</scope>
</reference>
<name>A0A0G0ZMB9_9BACT</name>
<evidence type="ECO:0000313" key="1">
    <source>
        <dbReference type="EMBL" id="KKS14103.1"/>
    </source>
</evidence>
<sequence>MTKLKKLLAGTAAAVVVAGTVAAIVLSTVFVRPTEIVTGPNLV</sequence>